<protein>
    <recommendedName>
        <fullName evidence="4">DNA polymerase III subunit alpha</fullName>
        <ecNumber evidence="3">2.7.7.7</ecNumber>
    </recommendedName>
</protein>
<comment type="function">
    <text evidence="9">DNA polymerase III is a complex, multichain enzyme responsible for most of the replicative synthesis in bacteria. This DNA polymerase also exhibits 3' to 5' exonuclease activity. The alpha chain is the DNA polymerase.</text>
</comment>
<dbReference type="InterPro" id="IPR004805">
    <property type="entry name" value="DnaE2/DnaE/PolC"/>
</dbReference>
<dbReference type="PANTHER" id="PTHR32294">
    <property type="entry name" value="DNA POLYMERASE III SUBUNIT ALPHA"/>
    <property type="match status" value="1"/>
</dbReference>
<dbReference type="Gene3D" id="1.10.150.870">
    <property type="match status" value="1"/>
</dbReference>
<evidence type="ECO:0000256" key="2">
    <source>
        <dbReference type="ARBA" id="ARBA00009496"/>
    </source>
</evidence>
<comment type="similarity">
    <text evidence="2">Belongs to the DNA polymerase type-C family. DnaE subfamily.</text>
</comment>
<dbReference type="InterPro" id="IPR029460">
    <property type="entry name" value="DNAPol_HHH"/>
</dbReference>
<dbReference type="GO" id="GO:0008408">
    <property type="term" value="F:3'-5' exonuclease activity"/>
    <property type="evidence" value="ECO:0007669"/>
    <property type="project" value="InterPro"/>
</dbReference>
<dbReference type="Proteomes" id="UP000018840">
    <property type="component" value="Unassembled WGS sequence"/>
</dbReference>
<dbReference type="SMART" id="SM00481">
    <property type="entry name" value="POLIIIAc"/>
    <property type="match status" value="1"/>
</dbReference>
<comment type="caution">
    <text evidence="12">The sequence shown here is derived from an EMBL/GenBank/DDBJ whole genome shotgun (WGS) entry which is preliminary data.</text>
</comment>
<evidence type="ECO:0000256" key="7">
    <source>
        <dbReference type="ARBA" id="ARBA00022705"/>
    </source>
</evidence>
<dbReference type="Gene3D" id="1.10.10.1600">
    <property type="entry name" value="Bacterial DNA polymerase III alpha subunit, thumb domain"/>
    <property type="match status" value="1"/>
</dbReference>
<feature type="domain" description="Polymerase/histidinol phosphatase N-terminal" evidence="11">
    <location>
        <begin position="22"/>
        <end position="89"/>
    </location>
</feature>
<comment type="subcellular location">
    <subcellularLocation>
        <location evidence="1">Cytoplasm</location>
    </subcellularLocation>
</comment>
<accession>W1TW68</accession>
<evidence type="ECO:0000256" key="8">
    <source>
        <dbReference type="ARBA" id="ARBA00022932"/>
    </source>
</evidence>
<evidence type="ECO:0000256" key="10">
    <source>
        <dbReference type="ARBA" id="ARBA00049244"/>
    </source>
</evidence>
<evidence type="ECO:0000313" key="12">
    <source>
        <dbReference type="EMBL" id="ETI84559.1"/>
    </source>
</evidence>
<evidence type="ECO:0000256" key="4">
    <source>
        <dbReference type="ARBA" id="ARBA00019114"/>
    </source>
</evidence>
<keyword evidence="7" id="KW-0235">DNA replication</keyword>
<evidence type="ECO:0000259" key="11">
    <source>
        <dbReference type="SMART" id="SM00481"/>
    </source>
</evidence>
<keyword evidence="5" id="KW-0808">Transferase</keyword>
<dbReference type="GO" id="GO:0003676">
    <property type="term" value="F:nucleic acid binding"/>
    <property type="evidence" value="ECO:0007669"/>
    <property type="project" value="InterPro"/>
</dbReference>
<dbReference type="GO" id="GO:0006260">
    <property type="term" value="P:DNA replication"/>
    <property type="evidence" value="ECO:0007669"/>
    <property type="project" value="UniProtKB-KW"/>
</dbReference>
<evidence type="ECO:0000256" key="5">
    <source>
        <dbReference type="ARBA" id="ARBA00022679"/>
    </source>
</evidence>
<dbReference type="GO" id="GO:0005737">
    <property type="term" value="C:cytoplasm"/>
    <property type="evidence" value="ECO:0007669"/>
    <property type="project" value="UniProtKB-SubCell"/>
</dbReference>
<evidence type="ECO:0000256" key="3">
    <source>
        <dbReference type="ARBA" id="ARBA00012417"/>
    </source>
</evidence>
<dbReference type="InterPro" id="IPR003141">
    <property type="entry name" value="Pol/His_phosphatase_N"/>
</dbReference>
<dbReference type="PANTHER" id="PTHR32294:SF0">
    <property type="entry name" value="DNA POLYMERASE III SUBUNIT ALPHA"/>
    <property type="match status" value="1"/>
</dbReference>
<dbReference type="InterPro" id="IPR040982">
    <property type="entry name" value="DNA_pol3_finger"/>
</dbReference>
<dbReference type="Gene3D" id="3.20.20.140">
    <property type="entry name" value="Metal-dependent hydrolases"/>
    <property type="match status" value="1"/>
</dbReference>
<dbReference type="CDD" id="cd04485">
    <property type="entry name" value="DnaE_OBF"/>
    <property type="match status" value="1"/>
</dbReference>
<dbReference type="EMBL" id="AZMC01000354">
    <property type="protein sequence ID" value="ETI84559.1"/>
    <property type="molecule type" value="Genomic_DNA"/>
</dbReference>
<proteinExistence type="inferred from homology"/>
<comment type="catalytic activity">
    <reaction evidence="10">
        <text>DNA(n) + a 2'-deoxyribonucleoside 5'-triphosphate = DNA(n+1) + diphosphate</text>
        <dbReference type="Rhea" id="RHEA:22508"/>
        <dbReference type="Rhea" id="RHEA-COMP:17339"/>
        <dbReference type="Rhea" id="RHEA-COMP:17340"/>
        <dbReference type="ChEBI" id="CHEBI:33019"/>
        <dbReference type="ChEBI" id="CHEBI:61560"/>
        <dbReference type="ChEBI" id="CHEBI:173112"/>
        <dbReference type="EC" id="2.7.7.7"/>
    </reaction>
</comment>
<evidence type="ECO:0000256" key="9">
    <source>
        <dbReference type="ARBA" id="ARBA00025611"/>
    </source>
</evidence>
<dbReference type="InterPro" id="IPR041931">
    <property type="entry name" value="DNA_pol3_alpha_thumb_dom"/>
</dbReference>
<evidence type="ECO:0000256" key="6">
    <source>
        <dbReference type="ARBA" id="ARBA00022695"/>
    </source>
</evidence>
<evidence type="ECO:0000313" key="13">
    <source>
        <dbReference type="Proteomes" id="UP000018840"/>
    </source>
</evidence>
<dbReference type="InterPro" id="IPR011708">
    <property type="entry name" value="DNA_pol3_alpha_NTPase_dom"/>
</dbReference>
<dbReference type="Pfam" id="PF14579">
    <property type="entry name" value="HHH_6"/>
    <property type="match status" value="1"/>
</dbReference>
<dbReference type="CDD" id="cd12113">
    <property type="entry name" value="PHP_PolIIIA_DnaE3"/>
    <property type="match status" value="1"/>
</dbReference>
<dbReference type="SUPFAM" id="SSF89550">
    <property type="entry name" value="PHP domain-like"/>
    <property type="match status" value="1"/>
</dbReference>
<dbReference type="Pfam" id="PF01336">
    <property type="entry name" value="tRNA_anti-codon"/>
    <property type="match status" value="1"/>
</dbReference>
<dbReference type="InterPro" id="IPR004013">
    <property type="entry name" value="PHP_dom"/>
</dbReference>
<dbReference type="NCBIfam" id="NF005298">
    <property type="entry name" value="PRK06826.1"/>
    <property type="match status" value="1"/>
</dbReference>
<gene>
    <name evidence="12" type="ORF">Q612_NSC00354G0022</name>
</gene>
<name>W1TW68_9FIRM</name>
<dbReference type="AlphaFoldDB" id="W1TW68"/>
<dbReference type="Pfam" id="PF17657">
    <property type="entry name" value="DNA_pol3_finger"/>
    <property type="match status" value="1"/>
</dbReference>
<organism evidence="12 13">
    <name type="scientific">Negativicoccus succinicivorans DORA_17_25</name>
    <dbReference type="NCBI Taxonomy" id="1403945"/>
    <lineage>
        <taxon>Bacteria</taxon>
        <taxon>Bacillati</taxon>
        <taxon>Bacillota</taxon>
        <taxon>Negativicutes</taxon>
        <taxon>Veillonellales</taxon>
        <taxon>Veillonellaceae</taxon>
        <taxon>Negativicoccus</taxon>
    </lineage>
</organism>
<dbReference type="InterPro" id="IPR004365">
    <property type="entry name" value="NA-bd_OB_tRNA"/>
</dbReference>
<dbReference type="Pfam" id="PF07733">
    <property type="entry name" value="DNA_pol3_alpha"/>
    <property type="match status" value="1"/>
</dbReference>
<dbReference type="PATRIC" id="fig|1403945.3.peg.1387"/>
<reference evidence="12 13" key="1">
    <citation type="submission" date="2013-12" db="EMBL/GenBank/DDBJ databases">
        <title>A Varibaculum cambriense genome reconstructed from a premature infant gut community with otherwise low bacterial novelty that shifts toward anaerobic metabolism during the third week of life.</title>
        <authorList>
            <person name="Brown C.T."/>
            <person name="Sharon I."/>
            <person name="Thomas B.C."/>
            <person name="Castelle C.J."/>
            <person name="Morowitz M.J."/>
            <person name="Banfield J.F."/>
        </authorList>
    </citation>
    <scope>NUCLEOTIDE SEQUENCE [LARGE SCALE GENOMIC DNA]</scope>
    <source>
        <strain evidence="13">DORA_17_25</strain>
    </source>
</reference>
<sequence length="1205" mass="133041">MCTADIDGVTGIGEEATMTPFVHLHTHTEYSLFDGISRIKDLVAYVKELGQEALAITDHGVMYGSVYLYKEALKQGIKPIIGCEVYVTERELGAQDLGGKEKLRHLILLAETNEGYRNLSKLDTIANTVGYWRKPRVNRAAIAQYADGLIALSACINGELPQALLAGDEAKAREIIEWYIQTFGRENYFIELQDHGLPEEKAVRESLIALAREYGVGVVATNDFHYIRREDAGAQNVRLCISTGQTLDNQTFKFANDEYYCKSGDEMAALFSDVPEALSNTVAIAERCQVDFVFGEHHLPAFQVPEGFTAQTYLRKLCEEALPTRYDVISNEVRERLEYELGIIESMGFSDYFLIVMDFIAYARSQDIAVGPGRGSAAGSIVAYLLGITNLDPLVHGLLFERFLNPERISMPDIDTDIGYKGRADVIDYLARKYGSEHVAQIITFGTMAAKAVVRDVGRVMNLPYPDVDRIAKMIPGGPGVTLADTLESVKEFRTAYDSEPQIHQLIDYALALEGLSRHAGTHAAGIVISKDPVAEHVPLQKSADDYLQTQYEKDTVEELGLLKMDLLGLRNLTVIQETVELIRNNRGIIVDVDHLPETDPETCAMLCEGDTVGVFQSESSGFTALLKQLRPEGFADLIPMVALYRPGPLGSGMAEDFIRRRHGDAQVEYLHPLLEPILKETFGVILYQEQVMQISSVLGGFTLGEADLLRRAMGKKKEDVLMAQRDRFLAGAEQKGIPTMIANHVFDQMVYFAGYGFNKSHSACYGLIAWQTAYLKAHYRPEFMAAMMSSYKENSDKLSHYIADCRLHGIRVLGPDINQSAVDFTVEKEAIRFGLSAVKNVGDGLAEAIVKARENILQEEQAKGDTPVGFRSLIELAEHVAVNKRAAESLVRAGAMDHLADAEGIHRAQIYEAVPEAIRIGTTERENANSLQTGLFDDIPLATPTLTYPNVPAWDLATRLAGEKETLGFYVSGHPLSPYEEILRKATPIYELRENGETYDQRKVWIGGTVTALRRLLTKRNEQMGFATVEDFGANIEVVVFPNLWEDVSALLAVDASVLIEGRTQANERETKIIAQAVYPLELVANQTVVVPEWDTMRPATLLGEAQSTTATSNAPVSEVPLADDRVPKAIDLHIDAAHEGVSVSQALATILTTHHGTIPVTLIVERTGLTVPMNEAYYIDGSREVITQLQALLGNTKVGIKEA</sequence>
<dbReference type="EC" id="2.7.7.7" evidence="3"/>
<keyword evidence="6" id="KW-0548">Nucleotidyltransferase</keyword>
<evidence type="ECO:0000256" key="1">
    <source>
        <dbReference type="ARBA" id="ARBA00004496"/>
    </source>
</evidence>
<dbReference type="GO" id="GO:0003887">
    <property type="term" value="F:DNA-directed DNA polymerase activity"/>
    <property type="evidence" value="ECO:0007669"/>
    <property type="project" value="UniProtKB-KW"/>
</dbReference>
<dbReference type="InterPro" id="IPR016195">
    <property type="entry name" value="Pol/histidinol_Pase-like"/>
</dbReference>
<dbReference type="NCBIfam" id="TIGR00594">
    <property type="entry name" value="polc"/>
    <property type="match status" value="1"/>
</dbReference>
<dbReference type="Pfam" id="PF02811">
    <property type="entry name" value="PHP"/>
    <property type="match status" value="1"/>
</dbReference>
<dbReference type="NCBIfam" id="NF004226">
    <property type="entry name" value="PRK05673.1"/>
    <property type="match status" value="1"/>
</dbReference>
<keyword evidence="8" id="KW-0239">DNA-directed DNA polymerase</keyword>